<name>A0A8H3DEG5_9AGAM</name>
<feature type="transmembrane region" description="Helical" evidence="1">
    <location>
        <begin position="227"/>
        <end position="245"/>
    </location>
</feature>
<dbReference type="EMBL" id="CAJMWY010004176">
    <property type="protein sequence ID" value="CAE6522466.1"/>
    <property type="molecule type" value="Genomic_DNA"/>
</dbReference>
<reference evidence="2" key="1">
    <citation type="submission" date="2021-01" db="EMBL/GenBank/DDBJ databases">
        <authorList>
            <person name="Kaushik A."/>
        </authorList>
    </citation>
    <scope>NUCLEOTIDE SEQUENCE</scope>
    <source>
        <strain evidence="2">AG4-RS23</strain>
    </source>
</reference>
<comment type="caution">
    <text evidence="2">The sequence shown here is derived from an EMBL/GenBank/DDBJ whole genome shotgun (WGS) entry which is preliminary data.</text>
</comment>
<dbReference type="Proteomes" id="UP000663861">
    <property type="component" value="Unassembled WGS sequence"/>
</dbReference>
<gene>
    <name evidence="2" type="ORF">RDB_LOCUS158532</name>
</gene>
<evidence type="ECO:0000256" key="1">
    <source>
        <dbReference type="SAM" id="Phobius"/>
    </source>
</evidence>
<sequence length="678" mass="76102">MPPSRPYLVTWQCWISLLRMLSALYLVGWLAWMLNGILGDMQTEVDSGSSVNAQRHWWVAQYILCSAFWVTVFLSDLFILTIDIKRTSTYLGCITAQAVINFVFTALLIGYLVLNMIAYKVYSVTLHKFVDIAALNLVFLGAVCSLILLTMSLLPFFTLRLHVSMGQLRRTNTKDAFWGSVSPLAFCVLSFVGHQRDTPIKNPIIYGTKRFLGHLFLRRVRPVETRVYALFRNLFAVTALVILIFRTVTALQKAQNEVSTRMVSAPCDRRPVPDNHELNLVLERNSASYFNDDGLPNITVKISYRESSGKYIDIHVTASLKLIPIFQDSRNCSLLGSTELGNSRALDTFVCPNAKQMNVNSDLFNPEVGVPFYSIHVQVSRGNRTLDIQRDMPSIWFSNGLEQPGNLSSPDAHPVRAYMPALMLRPGFHMDTEAKLITKRLIKSSILKDVVLNSKPTYASISLYPIAEAGLFRYPNASIATGEVRVTFRPGFMYFGARAVPQNLAYPSALLGACDYIDDYRFSTMLDVIGSVGGLFAVLHGMHVLLFGRPLLWGLAGTKLITPFGILGMCSSRRFKDRLKEQYHQRSAEGSSDTINIVKFLRDFIIDFGPADFDTECQPPQQSSTSSTSSLIKEDGSDADCTQILLVHPDNVSMHLRQREKDVCLDSNWRYDRINGAV</sequence>
<feature type="transmembrane region" description="Helical" evidence="1">
    <location>
        <begin position="21"/>
        <end position="39"/>
    </location>
</feature>
<evidence type="ECO:0000313" key="3">
    <source>
        <dbReference type="Proteomes" id="UP000663861"/>
    </source>
</evidence>
<dbReference type="AlphaFoldDB" id="A0A8H3DEG5"/>
<protein>
    <recommendedName>
        <fullName evidence="4">Transmembrane protein</fullName>
    </recommendedName>
</protein>
<accession>A0A8H3DEG5</accession>
<keyword evidence="1" id="KW-0472">Membrane</keyword>
<feature type="transmembrane region" description="Helical" evidence="1">
    <location>
        <begin position="89"/>
        <end position="114"/>
    </location>
</feature>
<feature type="transmembrane region" description="Helical" evidence="1">
    <location>
        <begin position="59"/>
        <end position="82"/>
    </location>
</feature>
<keyword evidence="1" id="KW-1133">Transmembrane helix</keyword>
<evidence type="ECO:0000313" key="2">
    <source>
        <dbReference type="EMBL" id="CAE6522466.1"/>
    </source>
</evidence>
<feature type="transmembrane region" description="Helical" evidence="1">
    <location>
        <begin position="134"/>
        <end position="156"/>
    </location>
</feature>
<evidence type="ECO:0008006" key="4">
    <source>
        <dbReference type="Google" id="ProtNLM"/>
    </source>
</evidence>
<organism evidence="2 3">
    <name type="scientific">Rhizoctonia solani</name>
    <dbReference type="NCBI Taxonomy" id="456999"/>
    <lineage>
        <taxon>Eukaryota</taxon>
        <taxon>Fungi</taxon>
        <taxon>Dikarya</taxon>
        <taxon>Basidiomycota</taxon>
        <taxon>Agaricomycotina</taxon>
        <taxon>Agaricomycetes</taxon>
        <taxon>Cantharellales</taxon>
        <taxon>Ceratobasidiaceae</taxon>
        <taxon>Rhizoctonia</taxon>
    </lineage>
</organism>
<proteinExistence type="predicted"/>
<keyword evidence="1" id="KW-0812">Transmembrane</keyword>